<sequence>MKNKISKKAVILISIAIMVLGSVSLFAQYGRGYGRGYGYGDGYGRGYGRGYGYGDGRGCGYGRGYGRGGCGYGRGYGYGNGYGRGYGYYGAALTQEQIDQVRSIQDKYFPQMDSLRMEIYNQTQKLDAEMRKETPDQNAVNAAIDARSKASADLQKLRSQCFLEIDKVYQNK</sequence>
<evidence type="ECO:0000313" key="2">
    <source>
        <dbReference type="Proteomes" id="UP000008522"/>
    </source>
</evidence>
<dbReference type="Proteomes" id="UP000008522">
    <property type="component" value="Chromosome"/>
</dbReference>
<name>G0EJT5_BRAIP</name>
<evidence type="ECO:0000313" key="1">
    <source>
        <dbReference type="EMBL" id="AEM21204.1"/>
    </source>
</evidence>
<dbReference type="AlphaFoldDB" id="G0EJT5"/>
<organism evidence="1 2">
    <name type="scientific">Brachyspira intermedia (strain ATCC 51140 / PWS/A)</name>
    <name type="common">Serpulina intermedia</name>
    <dbReference type="NCBI Taxonomy" id="1045858"/>
    <lineage>
        <taxon>Bacteria</taxon>
        <taxon>Pseudomonadati</taxon>
        <taxon>Spirochaetota</taxon>
        <taxon>Spirochaetia</taxon>
        <taxon>Brachyspirales</taxon>
        <taxon>Brachyspiraceae</taxon>
        <taxon>Brachyspira</taxon>
    </lineage>
</organism>
<dbReference type="Pfam" id="PF13801">
    <property type="entry name" value="Metal_resist"/>
    <property type="match status" value="1"/>
</dbReference>
<reference evidence="1 2" key="1">
    <citation type="journal article" date="2011" name="BMC Genomics">
        <title>Complete genome sequence of Brachyspira intermedia reveals unique genomic features in Brachyspira species and phage-mediated horizontal gene transfer.</title>
        <authorList>
            <person name="Hafstrom T."/>
            <person name="Jansson D.S."/>
            <person name="Segerman B."/>
        </authorList>
    </citation>
    <scope>NUCLEOTIDE SEQUENCE [LARGE SCALE GENOMIC DNA]</scope>
    <source>
        <strain evidence="2">ATCC 51140 / PWS/A</strain>
    </source>
</reference>
<dbReference type="PATRIC" id="fig|1045858.4.peg.575"/>
<keyword evidence="2" id="KW-1185">Reference proteome</keyword>
<evidence type="ECO:0008006" key="3">
    <source>
        <dbReference type="Google" id="ProtNLM"/>
    </source>
</evidence>
<dbReference type="EMBL" id="CP002874">
    <property type="protein sequence ID" value="AEM21204.1"/>
    <property type="molecule type" value="Genomic_DNA"/>
</dbReference>
<gene>
    <name evidence="1" type="ordered locus">Bint_0575</name>
</gene>
<dbReference type="KEGG" id="bip:Bint_0575"/>
<dbReference type="InterPro" id="IPR025961">
    <property type="entry name" value="Metal_resist"/>
</dbReference>
<dbReference type="OrthoDB" id="308938at2"/>
<dbReference type="eggNOG" id="ENOG5033H41">
    <property type="taxonomic scope" value="Bacteria"/>
</dbReference>
<dbReference type="GeneID" id="44969133"/>
<proteinExistence type="predicted"/>
<accession>G0EJT5</accession>
<dbReference type="HOGENOM" id="CLU_1583369_0_0_12"/>
<dbReference type="Gene3D" id="1.20.120.1490">
    <property type="match status" value="1"/>
</dbReference>
<dbReference type="RefSeq" id="WP_014487050.1">
    <property type="nucleotide sequence ID" value="NC_017243.1"/>
</dbReference>
<protein>
    <recommendedName>
        <fullName evidence="3">Periplasmic heavy metal sensor</fullName>
    </recommendedName>
</protein>